<protein>
    <submittedName>
        <fullName evidence="1">Uncharacterized protein</fullName>
    </submittedName>
</protein>
<comment type="caution">
    <text evidence="1">The sequence shown here is derived from an EMBL/GenBank/DDBJ whole genome shotgun (WGS) entry which is preliminary data.</text>
</comment>
<evidence type="ECO:0000313" key="1">
    <source>
        <dbReference type="EMBL" id="RVT62458.1"/>
    </source>
</evidence>
<evidence type="ECO:0000313" key="2">
    <source>
        <dbReference type="Proteomes" id="UP000288024"/>
    </source>
</evidence>
<name>A0A3S2X8K3_9BACI</name>
<dbReference type="RefSeq" id="WP_127738409.1">
    <property type="nucleotide sequence ID" value="NZ_CAJCKN010000056.1"/>
</dbReference>
<organism evidence="1 2">
    <name type="scientific">Niallia taxi</name>
    <dbReference type="NCBI Taxonomy" id="2499688"/>
    <lineage>
        <taxon>Bacteria</taxon>
        <taxon>Bacillati</taxon>
        <taxon>Bacillota</taxon>
        <taxon>Bacilli</taxon>
        <taxon>Bacillales</taxon>
        <taxon>Bacillaceae</taxon>
        <taxon>Niallia</taxon>
    </lineage>
</organism>
<proteinExistence type="predicted"/>
<gene>
    <name evidence="1" type="ORF">EM808_11725</name>
</gene>
<reference evidence="1 2" key="1">
    <citation type="submission" date="2019-01" db="EMBL/GenBank/DDBJ databases">
        <title>Bacillus sp. M5HDSG1-1, whole genome shotgun sequence.</title>
        <authorList>
            <person name="Tuo L."/>
        </authorList>
    </citation>
    <scope>NUCLEOTIDE SEQUENCE [LARGE SCALE GENOMIC DNA]</scope>
    <source>
        <strain evidence="1 2">M5HDSG1-1</strain>
    </source>
</reference>
<dbReference type="Proteomes" id="UP000288024">
    <property type="component" value="Unassembled WGS sequence"/>
</dbReference>
<accession>A0A3S2X8K3</accession>
<sequence>MIYEETYQYLLHNVSSKEFDVCLYSLLHTDWDGIIQAPDSVIAAKAGTKKKYLRQIIHKFTSFKRGNIYIPVETTEGTKYKFKRGLTRNLGFNSKTDRYCKKYSFFYEDSFQRLSINSKRLLLMAAYRMSVQKAESVMFDYHDIVPSKYTYGHPYFTKGRLYEAISELNNSELSNIVKVHLVSNIYTRKLAVSFEFKQGTLDEYASNYTERQLLRKKMFESGFHGYLNDSFCMEIESVGKYLYNSLFSNEKIMAKQGVISDAKDEILSLARFIYDTAIEQLAAVLPSNIHFLTEPKQASAYFSTIIYNVLLDEMGKYGHQAESIKSLLDNHYLHKTIVEKETGIDIMHIGIEDHVKPIKQRFEKAQHIYLVLKNWSENWVISRTKSIMEDSETLLTSSNEDKKQAIQQKRGWSDIESAKNQLQLLKEQSYEQINKLINQCLTYGNKAIDMSERVQSLTNAKDSLASFFAIHTEKIFKTP</sequence>
<dbReference type="EMBL" id="RZTZ01000004">
    <property type="protein sequence ID" value="RVT62458.1"/>
    <property type="molecule type" value="Genomic_DNA"/>
</dbReference>
<dbReference type="AlphaFoldDB" id="A0A3S2X8K3"/>
<keyword evidence="2" id="KW-1185">Reference proteome</keyword>